<evidence type="ECO:0000313" key="4">
    <source>
        <dbReference type="EMBL" id="MBB4571421.1"/>
    </source>
</evidence>
<gene>
    <name evidence="4" type="ORF">GGE60_005582</name>
</gene>
<dbReference type="EMBL" id="JACIIG010000024">
    <property type="protein sequence ID" value="MBB4571421.1"/>
    <property type="molecule type" value="Genomic_DNA"/>
</dbReference>
<reference evidence="4 5" key="1">
    <citation type="submission" date="2020-08" db="EMBL/GenBank/DDBJ databases">
        <title>Genomic Encyclopedia of Type Strains, Phase IV (KMG-V): Genome sequencing to study the core and pangenomes of soil and plant-associated prokaryotes.</title>
        <authorList>
            <person name="Whitman W."/>
        </authorList>
    </citation>
    <scope>NUCLEOTIDE SEQUENCE [LARGE SCALE GENOMIC DNA]</scope>
    <source>
        <strain evidence="4 5">SEMIA 492</strain>
    </source>
</reference>
<dbReference type="RefSeq" id="WP_028754873.1">
    <property type="nucleotide sequence ID" value="NZ_JACIIG010000024.1"/>
</dbReference>
<accession>A0A7W6ZZ78</accession>
<dbReference type="Pfam" id="PF00072">
    <property type="entry name" value="Response_reg"/>
    <property type="match status" value="1"/>
</dbReference>
<dbReference type="SMART" id="SM00448">
    <property type="entry name" value="REC"/>
    <property type="match status" value="1"/>
</dbReference>
<evidence type="ECO:0000259" key="3">
    <source>
        <dbReference type="PROSITE" id="PS50110"/>
    </source>
</evidence>
<dbReference type="InterPro" id="IPR050595">
    <property type="entry name" value="Bact_response_regulator"/>
</dbReference>
<feature type="modified residue" description="4-aspartylphosphate" evidence="2">
    <location>
        <position position="55"/>
    </location>
</feature>
<dbReference type="PANTHER" id="PTHR44591">
    <property type="entry name" value="STRESS RESPONSE REGULATOR PROTEIN 1"/>
    <property type="match status" value="1"/>
</dbReference>
<dbReference type="InterPro" id="IPR011006">
    <property type="entry name" value="CheY-like_superfamily"/>
</dbReference>
<dbReference type="GO" id="GO:0000160">
    <property type="term" value="P:phosphorelay signal transduction system"/>
    <property type="evidence" value="ECO:0007669"/>
    <property type="project" value="InterPro"/>
</dbReference>
<evidence type="ECO:0000256" key="1">
    <source>
        <dbReference type="ARBA" id="ARBA00022553"/>
    </source>
</evidence>
<dbReference type="AlphaFoldDB" id="A0A7W6ZZ78"/>
<feature type="domain" description="Response regulatory" evidence="3">
    <location>
        <begin position="6"/>
        <end position="120"/>
    </location>
</feature>
<dbReference type="Proteomes" id="UP000543836">
    <property type="component" value="Unassembled WGS sequence"/>
</dbReference>
<keyword evidence="5" id="KW-1185">Reference proteome</keyword>
<dbReference type="SUPFAM" id="SSF52172">
    <property type="entry name" value="CheY-like"/>
    <property type="match status" value="1"/>
</dbReference>
<evidence type="ECO:0000256" key="2">
    <source>
        <dbReference type="PROSITE-ProRule" id="PRU00169"/>
    </source>
</evidence>
<dbReference type="PROSITE" id="PS50110">
    <property type="entry name" value="RESPONSE_REGULATORY"/>
    <property type="match status" value="1"/>
</dbReference>
<proteinExistence type="predicted"/>
<keyword evidence="1 2" id="KW-0597">Phosphoprotein</keyword>
<protein>
    <submittedName>
        <fullName evidence="4">FixJ family two-component response regulator</fullName>
    </submittedName>
</protein>
<name>A0A7W6ZZ78_9HYPH</name>
<dbReference type="PANTHER" id="PTHR44591:SF25">
    <property type="entry name" value="CHEMOTAXIS TWO-COMPONENT RESPONSE REGULATOR"/>
    <property type="match status" value="1"/>
</dbReference>
<organism evidence="4 5">
    <name type="scientific">Rhizobium leucaenae</name>
    <dbReference type="NCBI Taxonomy" id="29450"/>
    <lineage>
        <taxon>Bacteria</taxon>
        <taxon>Pseudomonadati</taxon>
        <taxon>Pseudomonadota</taxon>
        <taxon>Alphaproteobacteria</taxon>
        <taxon>Hyphomicrobiales</taxon>
        <taxon>Rhizobiaceae</taxon>
        <taxon>Rhizobium/Agrobacterium group</taxon>
        <taxon>Rhizobium</taxon>
    </lineage>
</organism>
<dbReference type="InterPro" id="IPR001789">
    <property type="entry name" value="Sig_transdc_resp-reg_receiver"/>
</dbReference>
<dbReference type="Gene3D" id="3.40.50.2300">
    <property type="match status" value="1"/>
</dbReference>
<evidence type="ECO:0000313" key="5">
    <source>
        <dbReference type="Proteomes" id="UP000543836"/>
    </source>
</evidence>
<sequence>MTKVPLISPVDGDEAVRESLPDLIRSLGVDIRTYPSKREFLSCASRVETACLLLDVAMPDMSGPELPSELARRGETVPIAFITAQHDDDRKRALLQRGAIDCLFKPFNDEDLRDALDRAIA</sequence>
<comment type="caution">
    <text evidence="4">The sequence shown here is derived from an EMBL/GenBank/DDBJ whole genome shotgun (WGS) entry which is preliminary data.</text>
</comment>